<reference evidence="6 9" key="1">
    <citation type="submission" date="2018-01" db="EMBL/GenBank/DDBJ databases">
        <title>Complete genome sequence of Staphylococcus Scheliferi isolated from human.</title>
        <authorList>
            <person name="Abouelkhair M.A."/>
            <person name="Bemis D.A."/>
            <person name="Kania S.A."/>
        </authorList>
    </citation>
    <scope>NUCLEOTIDE SEQUENCE [LARGE SCALE GENOMIC DNA]</scope>
    <source>
        <strain evidence="6 9">ATCC 43808</strain>
    </source>
</reference>
<dbReference type="SMART" id="SM00382">
    <property type="entry name" value="AAA"/>
    <property type="match status" value="1"/>
</dbReference>
<dbReference type="InterPro" id="IPR051782">
    <property type="entry name" value="ABC_Transporter_VariousFunc"/>
</dbReference>
<dbReference type="Proteomes" id="UP000264146">
    <property type="component" value="Chromosome"/>
</dbReference>
<dbReference type="GO" id="GO:0005524">
    <property type="term" value="F:ATP binding"/>
    <property type="evidence" value="ECO:0007669"/>
    <property type="project" value="UniProtKB-KW"/>
</dbReference>
<dbReference type="GO" id="GO:0016887">
    <property type="term" value="F:ATP hydrolysis activity"/>
    <property type="evidence" value="ECO:0007669"/>
    <property type="project" value="InterPro"/>
</dbReference>
<dbReference type="PROSITE" id="PS50893">
    <property type="entry name" value="ABC_TRANSPORTER_2"/>
    <property type="match status" value="1"/>
</dbReference>
<dbReference type="Pfam" id="PF00005">
    <property type="entry name" value="ABC_tran"/>
    <property type="match status" value="1"/>
</dbReference>
<evidence type="ECO:0000313" key="9">
    <source>
        <dbReference type="Proteomes" id="UP000572988"/>
    </source>
</evidence>
<evidence type="ECO:0000313" key="5">
    <source>
        <dbReference type="EMBL" id="CAD7360775.1"/>
    </source>
</evidence>
<evidence type="ECO:0000313" key="7">
    <source>
        <dbReference type="EMBL" id="SUM90429.1"/>
    </source>
</evidence>
<evidence type="ECO:0000256" key="3">
    <source>
        <dbReference type="ARBA" id="ARBA00022840"/>
    </source>
</evidence>
<dbReference type="PROSITE" id="PS00211">
    <property type="entry name" value="ABC_TRANSPORTER_1"/>
    <property type="match status" value="1"/>
</dbReference>
<dbReference type="InterPro" id="IPR003593">
    <property type="entry name" value="AAA+_ATPase"/>
</dbReference>
<proteinExistence type="predicted"/>
<dbReference type="EMBL" id="LR962863">
    <property type="protein sequence ID" value="CAD7360775.1"/>
    <property type="molecule type" value="Genomic_DNA"/>
</dbReference>
<dbReference type="EMBL" id="UHEF01000001">
    <property type="protein sequence ID" value="SUM90429.1"/>
    <property type="molecule type" value="Genomic_DNA"/>
</dbReference>
<dbReference type="SUPFAM" id="SSF52540">
    <property type="entry name" value="P-loop containing nucleoside triphosphate hydrolases"/>
    <property type="match status" value="1"/>
</dbReference>
<reference evidence="5 8" key="3">
    <citation type="submission" date="2020-11" db="EMBL/GenBank/DDBJ databases">
        <authorList>
            <consortium name="Pathogen Informatics"/>
        </authorList>
    </citation>
    <scope>NUCLEOTIDE SEQUENCE [LARGE SCALE GENOMIC DNA]</scope>
    <source>
        <strain evidence="5 8">NCTC12218</strain>
    </source>
</reference>
<dbReference type="PANTHER" id="PTHR42939">
    <property type="entry name" value="ABC TRANSPORTER ATP-BINDING PROTEIN ALBC-RELATED"/>
    <property type="match status" value="1"/>
</dbReference>
<dbReference type="Proteomes" id="UP000572988">
    <property type="component" value="Unassembled WGS sequence"/>
</dbReference>
<dbReference type="InterPro" id="IPR017871">
    <property type="entry name" value="ABC_transporter-like_CS"/>
</dbReference>
<keyword evidence="9" id="KW-1185">Reference proteome</keyword>
<name>A0A7Z7VY41_STASC</name>
<protein>
    <submittedName>
        <fullName evidence="6">ABC transporter ATP-binding protein</fullName>
    </submittedName>
    <submittedName>
        <fullName evidence="7">Multidrug ABC transporter ATPase</fullName>
    </submittedName>
</protein>
<dbReference type="EMBL" id="POVK01000030">
    <property type="protein sequence ID" value="NHA34664.1"/>
    <property type="molecule type" value="Genomic_DNA"/>
</dbReference>
<dbReference type="InterPro" id="IPR003439">
    <property type="entry name" value="ABC_transporter-like_ATP-bd"/>
</dbReference>
<feature type="domain" description="ABC transporter" evidence="4">
    <location>
        <begin position="2"/>
        <end position="231"/>
    </location>
</feature>
<evidence type="ECO:0000313" key="8">
    <source>
        <dbReference type="Proteomes" id="UP000264146"/>
    </source>
</evidence>
<accession>A0A7Z7VY41</accession>
<dbReference type="Gene3D" id="3.40.50.300">
    <property type="entry name" value="P-loop containing nucleotide triphosphate hydrolases"/>
    <property type="match status" value="1"/>
</dbReference>
<dbReference type="PANTHER" id="PTHR42939:SF1">
    <property type="entry name" value="ABC TRANSPORTER ATP-BINDING PROTEIN ALBC-RELATED"/>
    <property type="match status" value="1"/>
</dbReference>
<keyword evidence="1" id="KW-0813">Transport</keyword>
<gene>
    <name evidence="7" type="primary">artM</name>
    <name evidence="6" type="ORF">C1O36_09090</name>
    <name evidence="7" type="ORF">NCTC12218_02477</name>
</gene>
<keyword evidence="2" id="KW-0547">Nucleotide-binding</keyword>
<dbReference type="RefSeq" id="WP_126496490.1">
    <property type="nucleotide sequence ID" value="NZ_CALYFA010000015.1"/>
</dbReference>
<dbReference type="AlphaFoldDB" id="A0A7Z7VY41"/>
<sequence length="295" mass="33830">MIQVKNVSKKFKKNEIYSLKDINFSVDVGEIVGLIGKNGAGKTTLMKLIAKAIKPTDGDIFINDKSILKKNNSLKEVGFMIEGSIFNHLSAIEHLKFFIKLNGKKEDYNNIEEVLKLVDLWEKKDRNPNSFSFGMKQRLSLAICLVTQPKLLILDEPFVGLDPNGVDKLIQTLKKWVEKKDTAIIISSHQLSELEEICTRYLFIDNGLLKEDFDSQKENTTLIELDAEFNHKEIFREKYGNDIASTNNKRIIEVNNKNGILSDLLVDLTKEYKILSIKEKKDLIQQKFKGDNNYE</sequence>
<organism evidence="7">
    <name type="scientific">Staphylococcus schleiferi</name>
    <dbReference type="NCBI Taxonomy" id="1295"/>
    <lineage>
        <taxon>Bacteria</taxon>
        <taxon>Bacillati</taxon>
        <taxon>Bacillota</taxon>
        <taxon>Bacilli</taxon>
        <taxon>Bacillales</taxon>
        <taxon>Staphylococcaceae</taxon>
        <taxon>Staphylococcus</taxon>
    </lineage>
</organism>
<dbReference type="CDD" id="cd03230">
    <property type="entry name" value="ABC_DR_subfamily_A"/>
    <property type="match status" value="1"/>
</dbReference>
<keyword evidence="3 6" id="KW-0067">ATP-binding</keyword>
<evidence type="ECO:0000256" key="1">
    <source>
        <dbReference type="ARBA" id="ARBA00022448"/>
    </source>
</evidence>
<evidence type="ECO:0000313" key="6">
    <source>
        <dbReference type="EMBL" id="NHA34664.1"/>
    </source>
</evidence>
<dbReference type="InterPro" id="IPR027417">
    <property type="entry name" value="P-loop_NTPase"/>
</dbReference>
<evidence type="ECO:0000259" key="4">
    <source>
        <dbReference type="PROSITE" id="PS50893"/>
    </source>
</evidence>
<evidence type="ECO:0000256" key="2">
    <source>
        <dbReference type="ARBA" id="ARBA00022741"/>
    </source>
</evidence>
<reference evidence="7" key="2">
    <citation type="submission" date="2018-06" db="EMBL/GenBank/DDBJ databases">
        <authorList>
            <consortium name="Pathogen Informatics"/>
            <person name="Doyle S."/>
        </authorList>
    </citation>
    <scope>NUCLEOTIDE SEQUENCE [LARGE SCALE GENOMIC DNA]</scope>
    <source>
        <strain evidence="7">NCTC12218</strain>
    </source>
</reference>